<dbReference type="EMBL" id="JBDJPC010000002">
    <property type="protein sequence ID" value="KAL1513020.1"/>
    <property type="molecule type" value="Genomic_DNA"/>
</dbReference>
<keyword evidence="3" id="KW-1185">Reference proteome</keyword>
<evidence type="ECO:0000313" key="2">
    <source>
        <dbReference type="EMBL" id="KAL1513020.1"/>
    </source>
</evidence>
<proteinExistence type="predicted"/>
<dbReference type="AlphaFoldDB" id="A0ABD1F8L3"/>
<feature type="transmembrane region" description="Helical" evidence="1">
    <location>
        <begin position="20"/>
        <end position="42"/>
    </location>
</feature>
<sequence>MNESKMKYFIVYPPFYLNILYFDSSRISGLILWGIIFHIYLFSNSIQAYQDTNQLYSKALFALNWSSWDLKCQKLYLTLYGQLSMELKINVFYIFSGNMDEFKLLLKSIYTSSLYHLKNKYIQ</sequence>
<evidence type="ECO:0000256" key="1">
    <source>
        <dbReference type="SAM" id="Phobius"/>
    </source>
</evidence>
<name>A0ABD1F8L3_HYPHA</name>
<evidence type="ECO:0000313" key="3">
    <source>
        <dbReference type="Proteomes" id="UP001566132"/>
    </source>
</evidence>
<reference evidence="2 3" key="1">
    <citation type="submission" date="2024-05" db="EMBL/GenBank/DDBJ databases">
        <title>Genetic variation in Jamaican populations of the coffee berry borer (Hypothenemus hampei).</title>
        <authorList>
            <person name="Errbii M."/>
            <person name="Myrie A."/>
        </authorList>
    </citation>
    <scope>NUCLEOTIDE SEQUENCE [LARGE SCALE GENOMIC DNA]</scope>
    <source>
        <strain evidence="2">JA-Hopewell-2020-01-JO</strain>
        <tissue evidence="2">Whole body</tissue>
    </source>
</reference>
<keyword evidence="1" id="KW-0812">Transmembrane</keyword>
<gene>
    <name evidence="2" type="ORF">ABEB36_002505</name>
</gene>
<keyword evidence="1" id="KW-0472">Membrane</keyword>
<organism evidence="2 3">
    <name type="scientific">Hypothenemus hampei</name>
    <name type="common">Coffee berry borer</name>
    <dbReference type="NCBI Taxonomy" id="57062"/>
    <lineage>
        <taxon>Eukaryota</taxon>
        <taxon>Metazoa</taxon>
        <taxon>Ecdysozoa</taxon>
        <taxon>Arthropoda</taxon>
        <taxon>Hexapoda</taxon>
        <taxon>Insecta</taxon>
        <taxon>Pterygota</taxon>
        <taxon>Neoptera</taxon>
        <taxon>Endopterygota</taxon>
        <taxon>Coleoptera</taxon>
        <taxon>Polyphaga</taxon>
        <taxon>Cucujiformia</taxon>
        <taxon>Curculionidae</taxon>
        <taxon>Scolytinae</taxon>
        <taxon>Hypothenemus</taxon>
    </lineage>
</organism>
<dbReference type="Proteomes" id="UP001566132">
    <property type="component" value="Unassembled WGS sequence"/>
</dbReference>
<accession>A0ABD1F8L3</accession>
<comment type="caution">
    <text evidence="2">The sequence shown here is derived from an EMBL/GenBank/DDBJ whole genome shotgun (WGS) entry which is preliminary data.</text>
</comment>
<protein>
    <submittedName>
        <fullName evidence="2">Uncharacterized protein</fullName>
    </submittedName>
</protein>
<keyword evidence="1" id="KW-1133">Transmembrane helix</keyword>